<keyword evidence="2" id="KW-0808">Transferase</keyword>
<dbReference type="InterPro" id="IPR002516">
    <property type="entry name" value="Glyco_trans_11"/>
</dbReference>
<evidence type="ECO:0000313" key="4">
    <source>
        <dbReference type="Proteomes" id="UP001589828"/>
    </source>
</evidence>
<proteinExistence type="predicted"/>
<keyword evidence="1" id="KW-0328">Glycosyltransferase</keyword>
<name>A0ABV6L546_9SPHI</name>
<evidence type="ECO:0000256" key="2">
    <source>
        <dbReference type="ARBA" id="ARBA00022679"/>
    </source>
</evidence>
<evidence type="ECO:0000313" key="3">
    <source>
        <dbReference type="EMBL" id="MFC0514575.1"/>
    </source>
</evidence>
<organism evidence="3 4">
    <name type="scientific">Mucilaginibacter angelicae</name>
    <dbReference type="NCBI Taxonomy" id="869718"/>
    <lineage>
        <taxon>Bacteria</taxon>
        <taxon>Pseudomonadati</taxon>
        <taxon>Bacteroidota</taxon>
        <taxon>Sphingobacteriia</taxon>
        <taxon>Sphingobacteriales</taxon>
        <taxon>Sphingobacteriaceae</taxon>
        <taxon>Mucilaginibacter</taxon>
    </lineage>
</organism>
<evidence type="ECO:0000256" key="1">
    <source>
        <dbReference type="ARBA" id="ARBA00022676"/>
    </source>
</evidence>
<accession>A0ABV6L546</accession>
<dbReference type="RefSeq" id="WP_377022419.1">
    <property type="nucleotide sequence ID" value="NZ_JBHLTS010000021.1"/>
</dbReference>
<reference evidence="3 4" key="1">
    <citation type="submission" date="2024-09" db="EMBL/GenBank/DDBJ databases">
        <authorList>
            <person name="Sun Q."/>
            <person name="Mori K."/>
        </authorList>
    </citation>
    <scope>NUCLEOTIDE SEQUENCE [LARGE SCALE GENOMIC DNA]</scope>
    <source>
        <strain evidence="3 4">NCAIM B.02415</strain>
    </source>
</reference>
<dbReference type="CDD" id="cd11301">
    <property type="entry name" value="Fut1_Fut2_like"/>
    <property type="match status" value="1"/>
</dbReference>
<sequence length="281" mass="32180">MVGITIDCRLGNQLFQYAFIRALAVKLGTRYFVNENIEKFIAADYFDIGGYHPILNYVNKLYFKLSCGSLFKSLQSTPVGDYEPGSFRALKDREIYRGYFQSELFFENIIPGLASHIRVKKHIAARFGAEYASLFQNNRVVAVHIRRGDYLGLNDWWAENLGSNDLSLPAAYYLDSLEQVSGRERYKVIFVSDDIDFARSAFSHIPGALFAGADMMTDFQILMNADVCIISNSSFAWWAAYLNTKKDKQVFCPKYWLGFKIKKEYPEGIIPAQWKQVAVNH</sequence>
<gene>
    <name evidence="3" type="ORF">ACFFGT_10195</name>
</gene>
<dbReference type="PANTHER" id="PTHR11927:SF9">
    <property type="entry name" value="L-FUCOSYLTRANSFERASE"/>
    <property type="match status" value="1"/>
</dbReference>
<dbReference type="Pfam" id="PF01531">
    <property type="entry name" value="Glyco_transf_11"/>
    <property type="match status" value="1"/>
</dbReference>
<protein>
    <submittedName>
        <fullName evidence="3">Alpha-1,2-fucosyltransferase</fullName>
    </submittedName>
</protein>
<keyword evidence="4" id="KW-1185">Reference proteome</keyword>
<dbReference type="EMBL" id="JBHLTS010000021">
    <property type="protein sequence ID" value="MFC0514575.1"/>
    <property type="molecule type" value="Genomic_DNA"/>
</dbReference>
<dbReference type="Proteomes" id="UP001589828">
    <property type="component" value="Unassembled WGS sequence"/>
</dbReference>
<dbReference type="PANTHER" id="PTHR11927">
    <property type="entry name" value="GALACTOSIDE 2-L-FUCOSYLTRANSFERASE"/>
    <property type="match status" value="1"/>
</dbReference>
<comment type="caution">
    <text evidence="3">The sequence shown here is derived from an EMBL/GenBank/DDBJ whole genome shotgun (WGS) entry which is preliminary data.</text>
</comment>